<protein>
    <recommendedName>
        <fullName evidence="3">histidine kinase</fullName>
        <ecNumber evidence="3">2.7.13.3</ecNumber>
    </recommendedName>
</protein>
<feature type="transmembrane region" description="Helical" evidence="10">
    <location>
        <begin position="266"/>
        <end position="290"/>
    </location>
</feature>
<feature type="transmembrane region" description="Helical" evidence="10">
    <location>
        <begin position="357"/>
        <end position="381"/>
    </location>
</feature>
<keyword evidence="10" id="KW-0812">Transmembrane</keyword>
<reference evidence="13" key="1">
    <citation type="submission" date="2023-06" db="EMBL/GenBank/DDBJ databases">
        <title>Genomic of Parafulvivirga corallium.</title>
        <authorList>
            <person name="Wang G."/>
        </authorList>
    </citation>
    <scope>NUCLEOTIDE SEQUENCE</scope>
    <source>
        <strain evidence="13">BMA10</strain>
    </source>
</reference>
<dbReference type="GO" id="GO:0016301">
    <property type="term" value="F:kinase activity"/>
    <property type="evidence" value="ECO:0007669"/>
    <property type="project" value="UniProtKB-KW"/>
</dbReference>
<evidence type="ECO:0000256" key="4">
    <source>
        <dbReference type="ARBA" id="ARBA00022553"/>
    </source>
</evidence>
<dbReference type="InterPro" id="IPR003661">
    <property type="entry name" value="HisK_dim/P_dom"/>
</dbReference>
<feature type="transmembrane region" description="Helical" evidence="10">
    <location>
        <begin position="920"/>
        <end position="942"/>
    </location>
</feature>
<feature type="transmembrane region" description="Helical" evidence="10">
    <location>
        <begin position="393"/>
        <end position="425"/>
    </location>
</feature>
<keyword evidence="5" id="KW-0808">Transferase</keyword>
<organism evidence="13 14">
    <name type="scientific">Splendidivirga corallicola</name>
    <dbReference type="NCBI Taxonomy" id="3051826"/>
    <lineage>
        <taxon>Bacteria</taxon>
        <taxon>Pseudomonadati</taxon>
        <taxon>Bacteroidota</taxon>
        <taxon>Cytophagia</taxon>
        <taxon>Cytophagales</taxon>
        <taxon>Splendidivirgaceae</taxon>
        <taxon>Splendidivirga</taxon>
    </lineage>
</organism>
<dbReference type="RefSeq" id="WP_346752850.1">
    <property type="nucleotide sequence ID" value="NZ_JAUJEA010000005.1"/>
</dbReference>
<evidence type="ECO:0000313" key="13">
    <source>
        <dbReference type="EMBL" id="MDN5202831.1"/>
    </source>
</evidence>
<evidence type="ECO:0000256" key="7">
    <source>
        <dbReference type="ARBA" id="ARBA00022777"/>
    </source>
</evidence>
<keyword evidence="10" id="KW-1133">Transmembrane helix</keyword>
<comment type="subcellular location">
    <subcellularLocation>
        <location evidence="2">Membrane</location>
    </subcellularLocation>
</comment>
<dbReference type="InterPro" id="IPR036097">
    <property type="entry name" value="HisK_dim/P_sf"/>
</dbReference>
<dbReference type="InterPro" id="IPR003660">
    <property type="entry name" value="HAMP_dom"/>
</dbReference>
<keyword evidence="7 13" id="KW-0418">Kinase</keyword>
<dbReference type="PRINTS" id="PR00344">
    <property type="entry name" value="BCTRLSENSOR"/>
</dbReference>
<feature type="transmembrane region" description="Helical" evidence="10">
    <location>
        <begin position="225"/>
        <end position="246"/>
    </location>
</feature>
<keyword evidence="9" id="KW-0902">Two-component regulatory system</keyword>
<sequence length="1225" mass="140649">MIALVVALILRYFFIDGANTHEKFLNDINKRINVELVKVNEDIFKLRDKLLTTGDQVDFGELSIESVYPYYVYRDGEVIFWSDYSFVPAHDLLKEDFEYKYLNVPKGKYVVRKIYVEHAGGLYELVGLLPLFYDTKITNNYLKTGFNTDIFASSNLSIDQTFEVKGNEIYADNDYYLFSVIFEEGYKLRYGTIRVLVLILVFISILSFIIWVFEITKVLAQKSHAFQGLMFLAGSLVLVRALMLFFKFPFSVIAFDLFDSRYFASSILNPSLGDLMLNALVLFSCAQYLFKNYYKSRLFKKLLELKLRDKKIVSVALVTLSFFILAGLDSAFRTMYDNSQITFDITKSIDFSSFLRIVSLIIFFIYAITYFALSHVVFKVFIRLNKYDLKAALVYLVIGGLLFSLLGFFLGLHVVTICLLNIFYVTALITLKLPKYLIRINYLTFIYFFVGAIMSAIMGAHAIYNFEKLREFTNKQNLGTQLITERDIQGEFLLSDVIDKVKNDVFIELTFTNLFTPKDIIRQKIKRKHLSGYFDKYDVEIYLFDQQGRPIENTKPLENYTVFKNSLNREQNTTDYNDIFLIDQKGSDQVKKYLAFIPIRSTRNKRDAGYIVLDLQLKRVIPNSVYPKLLVDKAYSEITFSNDHAYGIFSGNQLTYSSGDYNYERDFDARQFTNDELFNEGIESQGFQHLGVKGEGGRFVIISTKPYPLKDVISNFSFLFLFLVFVILIIVIFYAMRFRLQGTNLNLATKIQLYLNFAFFIPLFIVSITTLSLINSSYNSEIKSQYWSKSVYLGENIANTLEDYVRNISNREVLSNKILEIAKYAELDINLFNVNGRLIASTQSLIFENGLFSNYINPQAVIDVLELKKGRVILNESVGSLAFKSSYYGVKSFETGEVLGILSIPFFESQSVRERQVIEILSNIMNTFSFIFIVFLILSFFASRFLTYPLHYITDKIKKISLSGHNTPMVWNSDDEIGLLVGEYNRMLVNLEESKEALARTEKESAWREMAKQVAHEIKNPLTPMKLNLQHLKRTLSADDSENAKNTDKSISNLLHQIDTLSDIATSFSSFAKMPLPKNERFELATAVRQSVNLYRNSHQGVISSFIETGEFYVIGDEKLIGRIINNLIINGIQSVPQGEDPEIKIYLRRNNNNKAIIEIKDNGAGIDESIIEKVFLPNFSTKDTGSGIGLAIAKRGIEHAGGTIWFETEQNKGTSFYIELPIID</sequence>
<keyword evidence="8" id="KW-0067">ATP-binding</keyword>
<dbReference type="SUPFAM" id="SSF158472">
    <property type="entry name" value="HAMP domain-like"/>
    <property type="match status" value="1"/>
</dbReference>
<dbReference type="Pfam" id="PF00512">
    <property type="entry name" value="HisKA"/>
    <property type="match status" value="1"/>
</dbReference>
<feature type="transmembrane region" description="Helical" evidence="10">
    <location>
        <begin position="754"/>
        <end position="774"/>
    </location>
</feature>
<comment type="catalytic activity">
    <reaction evidence="1">
        <text>ATP + protein L-histidine = ADP + protein N-phospho-L-histidine.</text>
        <dbReference type="EC" id="2.7.13.3"/>
    </reaction>
</comment>
<proteinExistence type="predicted"/>
<feature type="domain" description="Histidine kinase" evidence="11">
    <location>
        <begin position="1013"/>
        <end position="1225"/>
    </location>
</feature>
<dbReference type="Proteomes" id="UP001172082">
    <property type="component" value="Unassembled WGS sequence"/>
</dbReference>
<evidence type="ECO:0000256" key="2">
    <source>
        <dbReference type="ARBA" id="ARBA00004370"/>
    </source>
</evidence>
<evidence type="ECO:0000256" key="5">
    <source>
        <dbReference type="ARBA" id="ARBA00022679"/>
    </source>
</evidence>
<feature type="transmembrane region" description="Helical" evidence="10">
    <location>
        <begin position="445"/>
        <end position="466"/>
    </location>
</feature>
<dbReference type="EC" id="2.7.13.3" evidence="3"/>
<gene>
    <name evidence="13" type="ORF">QQ008_15685</name>
</gene>
<feature type="transmembrane region" description="Helical" evidence="10">
    <location>
        <begin position="311"/>
        <end position="328"/>
    </location>
</feature>
<dbReference type="SMART" id="SM00387">
    <property type="entry name" value="HATPase_c"/>
    <property type="match status" value="1"/>
</dbReference>
<evidence type="ECO:0000256" key="1">
    <source>
        <dbReference type="ARBA" id="ARBA00000085"/>
    </source>
</evidence>
<evidence type="ECO:0000256" key="3">
    <source>
        <dbReference type="ARBA" id="ARBA00012438"/>
    </source>
</evidence>
<keyword evidence="14" id="KW-1185">Reference proteome</keyword>
<accession>A0ABT8KQ14</accession>
<dbReference type="PANTHER" id="PTHR43065">
    <property type="entry name" value="SENSOR HISTIDINE KINASE"/>
    <property type="match status" value="1"/>
</dbReference>
<dbReference type="PROSITE" id="PS50109">
    <property type="entry name" value="HIS_KIN"/>
    <property type="match status" value="1"/>
</dbReference>
<feature type="transmembrane region" description="Helical" evidence="10">
    <location>
        <begin position="193"/>
        <end position="213"/>
    </location>
</feature>
<dbReference type="InterPro" id="IPR036890">
    <property type="entry name" value="HATPase_C_sf"/>
</dbReference>
<feature type="domain" description="HAMP" evidence="12">
    <location>
        <begin position="944"/>
        <end position="996"/>
    </location>
</feature>
<evidence type="ECO:0000259" key="11">
    <source>
        <dbReference type="PROSITE" id="PS50109"/>
    </source>
</evidence>
<evidence type="ECO:0000259" key="12">
    <source>
        <dbReference type="PROSITE" id="PS50885"/>
    </source>
</evidence>
<keyword evidence="10" id="KW-0472">Membrane</keyword>
<evidence type="ECO:0000313" key="14">
    <source>
        <dbReference type="Proteomes" id="UP001172082"/>
    </source>
</evidence>
<comment type="caution">
    <text evidence="13">The sequence shown here is derived from an EMBL/GenBank/DDBJ whole genome shotgun (WGS) entry which is preliminary data.</text>
</comment>
<keyword evidence="4" id="KW-0597">Phosphoprotein</keyword>
<dbReference type="SMART" id="SM00388">
    <property type="entry name" value="HisKA"/>
    <property type="match status" value="1"/>
</dbReference>
<evidence type="ECO:0000256" key="10">
    <source>
        <dbReference type="SAM" id="Phobius"/>
    </source>
</evidence>
<dbReference type="EMBL" id="JAUJEA010000005">
    <property type="protein sequence ID" value="MDN5202831.1"/>
    <property type="molecule type" value="Genomic_DNA"/>
</dbReference>
<dbReference type="Gene3D" id="6.10.340.10">
    <property type="match status" value="1"/>
</dbReference>
<dbReference type="Gene3D" id="3.30.565.10">
    <property type="entry name" value="Histidine kinase-like ATPase, C-terminal domain"/>
    <property type="match status" value="1"/>
</dbReference>
<name>A0ABT8KQ14_9BACT</name>
<evidence type="ECO:0000256" key="6">
    <source>
        <dbReference type="ARBA" id="ARBA00022741"/>
    </source>
</evidence>
<dbReference type="SUPFAM" id="SSF47384">
    <property type="entry name" value="Homodimeric domain of signal transducing histidine kinase"/>
    <property type="match status" value="1"/>
</dbReference>
<dbReference type="Gene3D" id="1.10.287.130">
    <property type="match status" value="1"/>
</dbReference>
<dbReference type="InterPro" id="IPR004358">
    <property type="entry name" value="Sig_transdc_His_kin-like_C"/>
</dbReference>
<evidence type="ECO:0000256" key="9">
    <source>
        <dbReference type="ARBA" id="ARBA00023012"/>
    </source>
</evidence>
<dbReference type="InterPro" id="IPR003594">
    <property type="entry name" value="HATPase_dom"/>
</dbReference>
<dbReference type="PROSITE" id="PS50885">
    <property type="entry name" value="HAMP"/>
    <property type="match status" value="1"/>
</dbReference>
<dbReference type="PANTHER" id="PTHR43065:SF46">
    <property type="entry name" value="C4-DICARBOXYLATE TRANSPORT SENSOR PROTEIN DCTB"/>
    <property type="match status" value="1"/>
</dbReference>
<evidence type="ECO:0000256" key="8">
    <source>
        <dbReference type="ARBA" id="ARBA00022840"/>
    </source>
</evidence>
<dbReference type="CDD" id="cd00082">
    <property type="entry name" value="HisKA"/>
    <property type="match status" value="1"/>
</dbReference>
<dbReference type="InterPro" id="IPR005467">
    <property type="entry name" value="His_kinase_dom"/>
</dbReference>
<feature type="transmembrane region" description="Helical" evidence="10">
    <location>
        <begin position="712"/>
        <end position="734"/>
    </location>
</feature>
<keyword evidence="6" id="KW-0547">Nucleotide-binding</keyword>
<dbReference type="Pfam" id="PF02518">
    <property type="entry name" value="HATPase_c"/>
    <property type="match status" value="1"/>
</dbReference>
<dbReference type="SUPFAM" id="SSF55874">
    <property type="entry name" value="ATPase domain of HSP90 chaperone/DNA topoisomerase II/histidine kinase"/>
    <property type="match status" value="1"/>
</dbReference>